<dbReference type="Proteomes" id="UP000067325">
    <property type="component" value="Chromosome"/>
</dbReference>
<sequence>MIEASAGTGKTYTLVALYLRLLLGLGGESAYYRPLSVKEILLVTFTEAITQELRCRIRENIHRLRLSCFCGYSNDPLLAALLVQLKNLPLAARQLLTAEQQIDEAAIFTIHSFCKRMLNHSSLESAVLFPNHFVEDESYLLQQVSADFWRRYCYPLPETIARIIQQQWKSPNHLLIELLPYLHSEALVVSNPLNKNKSIIDCHNSIIAKINALKQQWNTFAQHLPLILKRNNLNSLVYSKKNLLCWLKKISIWAHEPTVDYEIPKELERFKTSVLKKNTCRGEPQHHLLFESIEELYRQPLSLREFILMLALDEIRQSLAQEKKLRDEIGFDDLLKRFESALASKGGEAIAQAVRSRYPVAMIDEFQDTDPQQYRIFNRLYGVSTSSVLLLIADPKQAIYSFRGADIFTYMRARELVKYHYTLDTNWRSAPGMINAVNQLFLCLPTPFIFRDIPFQPVAAAKCNARLRFLLHNKPQPAMLLWLQVSNAVGVSDYQKIMARQCATTVSDWLRAASSGLAWLEGNQRKQPLQASDIAVLVRDRNEAALISDALTVLSIQSIYLSNLNSVFNTAEAREIMWLLQAALEPEQDTKLRCALATSLLGCDAEVIEAFNSDEYYRNKWIAEFTTYRNIWLQRGVWPMLHHIIIRNSMAELLLARSGGERCFTNVLHLGELLQEVSVQLDNEYALVRWLSSQIRSPNKKDKNQQLWLESDSHLVQIMTVHKSKGLEFPLVILPFACNFRQKKSSLFHDRQQYQAWFDLSASPNSIKLTEEERLAEDLRLLYVAVTRSIYHCCIGIAPLFHGSRQKTGTSDLHFSALGYLIQQGNVGNAIFLRSQLEKLRYRAGGDIALCDINNPQSLPLTSVPAQTTNIALRARSWQTPSFDLWRVTSYTGLQQNSTSVMVDRQPRFNVEPAGNNHNYQQNIQQLTPHTFPCGALAGKFLHSLFENLDFTKSLDSNWLSRELMKNCLDQSWLPVLQQWIKKVVTTSLNGTTLSLNRLNRGSCCAELPFILPVNTVVKAQDMDKLCKHYDLLSARCPPLDFPPVKGMLKGVIDLVFCWQERYYLLDYKSNWLGQDNDAYTKLAVEQAMIIHRYELQYQLYTLALHRYMRQRLVDYDYQRNFGGIFYLFLRGVNIDLPCNSIYTCRPDVALINRLDQMFSGEAYT</sequence>
<evidence type="ECO:0000256" key="13">
    <source>
        <dbReference type="ARBA" id="ARBA00034617"/>
    </source>
</evidence>
<feature type="binding site" evidence="15">
    <location>
        <position position="943"/>
    </location>
    <ligand>
        <name>Mg(2+)</name>
        <dbReference type="ChEBI" id="CHEBI:18420"/>
    </ligand>
</feature>
<dbReference type="EMBL" id="CP008985">
    <property type="protein sequence ID" value="AIN47468.1"/>
    <property type="molecule type" value="Genomic_DNA"/>
</dbReference>
<comment type="miscellaneous">
    <text evidence="15">In the RecBCD complex, RecB has a slow 3'-5' helicase, an exonuclease activity and loads RecA onto ssDNA, RecD has a fast 5'-3' helicase activity, while RecC stimulates the ATPase and processivity of the RecB helicase and contributes to recognition of the Chi site.</text>
</comment>
<dbReference type="Pfam" id="PF00580">
    <property type="entry name" value="UvrD-helicase"/>
    <property type="match status" value="1"/>
</dbReference>
<dbReference type="CDD" id="cd22352">
    <property type="entry name" value="RecB_C-like"/>
    <property type="match status" value="1"/>
</dbReference>
<feature type="binding site" evidence="16">
    <location>
        <begin position="4"/>
        <end position="11"/>
    </location>
    <ligand>
        <name>ATP</name>
        <dbReference type="ChEBI" id="CHEBI:30616"/>
    </ligand>
</feature>
<evidence type="ECO:0000256" key="10">
    <source>
        <dbReference type="ARBA" id="ARBA00023125"/>
    </source>
</evidence>
<keyword evidence="8 15" id="KW-0067">ATP-binding</keyword>
<dbReference type="PANTHER" id="PTHR11070:SF23">
    <property type="entry name" value="RECBCD ENZYME SUBUNIT RECB"/>
    <property type="match status" value="1"/>
</dbReference>
<dbReference type="Pfam" id="PF13361">
    <property type="entry name" value="UvrD_C"/>
    <property type="match status" value="1"/>
</dbReference>
<dbReference type="GO" id="GO:0043138">
    <property type="term" value="F:3'-5' DNA helicase activity"/>
    <property type="evidence" value="ECO:0007669"/>
    <property type="project" value="UniProtKB-UniRule"/>
</dbReference>
<dbReference type="InterPro" id="IPR014017">
    <property type="entry name" value="DNA_helicase_UvrD-like_C"/>
</dbReference>
<dbReference type="SUPFAM" id="SSF52980">
    <property type="entry name" value="Restriction endonuclease-like"/>
    <property type="match status" value="1"/>
</dbReference>
<dbReference type="Gene3D" id="1.10.3170.10">
    <property type="entry name" value="Recbcd, chain B, domain 2"/>
    <property type="match status" value="1"/>
</dbReference>
<evidence type="ECO:0000256" key="9">
    <source>
        <dbReference type="ARBA" id="ARBA00022842"/>
    </source>
</evidence>
<feature type="active site" description="For nuclease activity" evidence="15">
    <location>
        <position position="1067"/>
    </location>
</feature>
<evidence type="ECO:0000259" key="18">
    <source>
        <dbReference type="PROSITE" id="PS51217"/>
    </source>
</evidence>
<accession>A0A088NBF3</accession>
<evidence type="ECO:0000256" key="5">
    <source>
        <dbReference type="ARBA" id="ARBA00022801"/>
    </source>
</evidence>
<reference evidence="19 20" key="1">
    <citation type="journal article" date="2014" name="MBio">
        <title>Differential genome evolution between companion symbionts in an insect-bacterial symbiosis.</title>
        <authorList>
            <person name="Bennett G.M."/>
            <person name="McCutcheon J.P."/>
            <person name="MacDonald B.R."/>
            <person name="Romanovicz D."/>
            <person name="Moran N.A."/>
        </authorList>
    </citation>
    <scope>NUCLEOTIDE SEQUENCE [LARGE SCALE GENOMIC DNA]</scope>
    <source>
        <strain evidence="19 20">BGSS</strain>
    </source>
</reference>
<dbReference type="EC" id="3.1.11.5" evidence="15"/>
<keyword evidence="11 15" id="KW-0234">DNA repair</keyword>
<dbReference type="InterPro" id="IPR011335">
    <property type="entry name" value="Restrct_endonuc-II-like"/>
</dbReference>
<feature type="domain" description="UvrD-like helicase C-terminal" evidence="18">
    <location>
        <begin position="460"/>
        <end position="726"/>
    </location>
</feature>
<dbReference type="GO" id="GO:0009338">
    <property type="term" value="C:exodeoxyribonuclease V complex"/>
    <property type="evidence" value="ECO:0007669"/>
    <property type="project" value="TreeGrafter"/>
</dbReference>
<dbReference type="InterPro" id="IPR011604">
    <property type="entry name" value="PDDEXK-like_dom_sf"/>
</dbReference>
<dbReference type="HAMAP" id="MF_01485">
    <property type="entry name" value="RecB"/>
    <property type="match status" value="1"/>
</dbReference>
<keyword evidence="10 15" id="KW-0238">DNA-binding</keyword>
<dbReference type="GO" id="GO:0003677">
    <property type="term" value="F:DNA binding"/>
    <property type="evidence" value="ECO:0007669"/>
    <property type="project" value="UniProtKB-UniRule"/>
</dbReference>
<dbReference type="EC" id="5.6.2.4" evidence="15"/>
<dbReference type="SUPFAM" id="SSF52540">
    <property type="entry name" value="P-loop containing nucleoside triphosphate hydrolases"/>
    <property type="match status" value="1"/>
</dbReference>
<dbReference type="PANTHER" id="PTHR11070">
    <property type="entry name" value="UVRD / RECB / PCRA DNA HELICASE FAMILY MEMBER"/>
    <property type="match status" value="1"/>
</dbReference>
<evidence type="ECO:0000256" key="12">
    <source>
        <dbReference type="ARBA" id="ARBA00023235"/>
    </source>
</evidence>
<dbReference type="Gene3D" id="3.90.320.10">
    <property type="match status" value="1"/>
</dbReference>
<name>A0A088NBF3_9GAMM</name>
<comment type="catalytic activity">
    <reaction evidence="14 15">
        <text>ATP + H2O = ADP + phosphate + H(+)</text>
        <dbReference type="Rhea" id="RHEA:13065"/>
        <dbReference type="ChEBI" id="CHEBI:15377"/>
        <dbReference type="ChEBI" id="CHEBI:15378"/>
        <dbReference type="ChEBI" id="CHEBI:30616"/>
        <dbReference type="ChEBI" id="CHEBI:43474"/>
        <dbReference type="ChEBI" id="CHEBI:456216"/>
        <dbReference type="EC" id="5.6.2.4"/>
    </reaction>
</comment>
<dbReference type="InterPro" id="IPR000212">
    <property type="entry name" value="DNA_helicase_UvrD/REP"/>
</dbReference>
<dbReference type="eggNOG" id="COG1074">
    <property type="taxonomic scope" value="Bacteria"/>
</dbReference>
<comment type="subunit">
    <text evidence="15">Heterotrimer of RecB, RecC and RecD. All subunits contribute to DNA-binding. Interacts with RecA.</text>
</comment>
<comment type="domain">
    <text evidence="15">The C-terminal domain has nuclease activity and interacts with RecD. It interacts with RecA, facilitating its loading onto ssDNA.</text>
</comment>
<evidence type="ECO:0000256" key="3">
    <source>
        <dbReference type="ARBA" id="ARBA00022741"/>
    </source>
</evidence>
<evidence type="ECO:0000256" key="1">
    <source>
        <dbReference type="ARBA" id="ARBA00022722"/>
    </source>
</evidence>
<dbReference type="InterPro" id="IPR027417">
    <property type="entry name" value="P-loop_NTPase"/>
</dbReference>
<dbReference type="Gene3D" id="1.10.486.10">
    <property type="entry name" value="PCRA, domain 4"/>
    <property type="match status" value="1"/>
</dbReference>
<dbReference type="KEGG" id="bcib:IM45_1207"/>
<keyword evidence="3 15" id="KW-0547">Nucleotide-binding</keyword>
<dbReference type="GO" id="GO:0000287">
    <property type="term" value="F:magnesium ion binding"/>
    <property type="evidence" value="ECO:0007669"/>
    <property type="project" value="UniProtKB-UniRule"/>
</dbReference>
<keyword evidence="4 15" id="KW-0227">DNA damage</keyword>
<evidence type="ECO:0000313" key="19">
    <source>
        <dbReference type="EMBL" id="AIN47468.1"/>
    </source>
</evidence>
<comment type="similarity">
    <text evidence="15">Belongs to the helicase family. UvrD subfamily.</text>
</comment>
<keyword evidence="5 15" id="KW-0378">Hydrolase</keyword>
<feature type="region of interest" description="Nuclease activity, interacts with RecD and RecA" evidence="15">
    <location>
        <begin position="885"/>
        <end position="1165"/>
    </location>
</feature>
<evidence type="ECO:0000256" key="7">
    <source>
        <dbReference type="ARBA" id="ARBA00022839"/>
    </source>
</evidence>
<dbReference type="Gene3D" id="3.40.50.300">
    <property type="entry name" value="P-loop containing nucleotide triphosphate hydrolases"/>
    <property type="match status" value="2"/>
</dbReference>
<dbReference type="GO" id="GO:0005829">
    <property type="term" value="C:cytosol"/>
    <property type="evidence" value="ECO:0007669"/>
    <property type="project" value="TreeGrafter"/>
</dbReference>
<dbReference type="PROSITE" id="PS51198">
    <property type="entry name" value="UVRD_HELICASE_ATP_BIND"/>
    <property type="match status" value="1"/>
</dbReference>
<feature type="binding site" evidence="15">
    <location>
        <position position="1054"/>
    </location>
    <ligand>
        <name>Mg(2+)</name>
        <dbReference type="ChEBI" id="CHEBI:18420"/>
    </ligand>
</feature>
<keyword evidence="6 15" id="KW-0347">Helicase</keyword>
<gene>
    <name evidence="15" type="primary">recB</name>
    <name evidence="19" type="ORF">IM45_1207</name>
</gene>
<keyword evidence="12 15" id="KW-0413">Isomerase</keyword>
<evidence type="ECO:0000256" key="16">
    <source>
        <dbReference type="PROSITE-ProRule" id="PRU00560"/>
    </source>
</evidence>
<dbReference type="GO" id="GO:0005524">
    <property type="term" value="F:ATP binding"/>
    <property type="evidence" value="ECO:0007669"/>
    <property type="project" value="UniProtKB-UniRule"/>
</dbReference>
<dbReference type="PROSITE" id="PS51217">
    <property type="entry name" value="UVRD_HELICASE_CTER"/>
    <property type="match status" value="1"/>
</dbReference>
<comment type="catalytic activity">
    <reaction evidence="13 15">
        <text>Couples ATP hydrolysis with the unwinding of duplex DNA by translocating in the 3'-5' direction.</text>
        <dbReference type="EC" id="5.6.2.4"/>
    </reaction>
</comment>
<evidence type="ECO:0000259" key="17">
    <source>
        <dbReference type="PROSITE" id="PS51198"/>
    </source>
</evidence>
<dbReference type="GO" id="GO:0016887">
    <property type="term" value="F:ATP hydrolysis activity"/>
    <property type="evidence" value="ECO:0007669"/>
    <property type="project" value="RHEA"/>
</dbReference>
<evidence type="ECO:0000256" key="8">
    <source>
        <dbReference type="ARBA" id="ARBA00022840"/>
    </source>
</evidence>
<dbReference type="InterPro" id="IPR004586">
    <property type="entry name" value="RecB"/>
</dbReference>
<keyword evidence="7 15" id="KW-0269">Exonuclease</keyword>
<protein>
    <recommendedName>
        <fullName evidence="15">RecBCD enzyme subunit RecB</fullName>
        <ecNumber evidence="15">3.1.11.5</ecNumber>
        <ecNumber evidence="15">5.6.2.4</ecNumber>
    </recommendedName>
    <alternativeName>
        <fullName evidence="15">DNA 3'-5' helicase subunit RecB</fullName>
    </alternativeName>
    <alternativeName>
        <fullName evidence="15">Exonuclease V subunit RecB</fullName>
        <shortName evidence="15">ExoV subunit RecB</shortName>
    </alternativeName>
    <alternativeName>
        <fullName evidence="15">Helicase/nuclease RecBCD subunit RecB</fullName>
    </alternativeName>
</protein>
<keyword evidence="2 15" id="KW-0479">Metal-binding</keyword>
<evidence type="ECO:0000256" key="6">
    <source>
        <dbReference type="ARBA" id="ARBA00022806"/>
    </source>
</evidence>
<evidence type="ECO:0000256" key="4">
    <source>
        <dbReference type="ARBA" id="ARBA00022763"/>
    </source>
</evidence>
<keyword evidence="1 15" id="KW-0540">Nuclease</keyword>
<proteinExistence type="inferred from homology"/>
<comment type="cofactor">
    <cofactor evidence="15">
        <name>Mg(2+)</name>
        <dbReference type="ChEBI" id="CHEBI:18420"/>
    </cofactor>
    <text evidence="15">Binds 1 Mg(2+) ion per subunit.</text>
</comment>
<evidence type="ECO:0000256" key="15">
    <source>
        <dbReference type="HAMAP-Rule" id="MF_01485"/>
    </source>
</evidence>
<feature type="binding site" evidence="15">
    <location>
        <position position="1067"/>
    </location>
    <ligand>
        <name>Mg(2+)</name>
        <dbReference type="ChEBI" id="CHEBI:18420"/>
    </ligand>
</feature>
<evidence type="ECO:0000313" key="20">
    <source>
        <dbReference type="Proteomes" id="UP000067325"/>
    </source>
</evidence>
<comment type="function">
    <text evidence="15">A helicase/nuclease that prepares dsDNA breaks (DSB) for recombinational DNA repair. Binds to DSBs and unwinds DNA via a highly rapid and processive ATP-dependent bidirectional helicase activity. Unwinds dsDNA until it encounters a Chi (crossover hotspot instigator) sequence from the 3' direction. Cuts ssDNA a few nucleotides 3' to the Chi site. The properties and activities of the enzyme are changed at Chi. The Chi-altered holoenzyme produces a long 3'-ssDNA overhang and facilitates RecA-binding to the ssDNA for homologous DNA recombination and repair. Holoenzyme degrades any linearized DNA that is unable to undergo homologous recombination. In the holoenzyme this subunit contributes ATPase, 3'-5' helicase, exonuclease activity and loads RecA onto ssDNA.</text>
</comment>
<comment type="catalytic activity">
    <reaction evidence="15">
        <text>Exonucleolytic cleavage (in the presence of ATP) in either 5'- to 3'- or 3'- to 5'-direction to yield 5'-phosphooligonucleotides.</text>
        <dbReference type="EC" id="3.1.11.5"/>
    </reaction>
</comment>
<dbReference type="InterPro" id="IPR014016">
    <property type="entry name" value="UvrD-like_ATP-bd"/>
</dbReference>
<dbReference type="AlphaFoldDB" id="A0A088NBF3"/>
<dbReference type="GO" id="GO:0000724">
    <property type="term" value="P:double-strand break repair via homologous recombination"/>
    <property type="evidence" value="ECO:0007669"/>
    <property type="project" value="UniProtKB-UniRule"/>
</dbReference>
<organism evidence="19 20">
    <name type="scientific">Candidatus Palibaumannia cicadellinicola</name>
    <dbReference type="NCBI Taxonomy" id="186490"/>
    <lineage>
        <taxon>Bacteria</taxon>
        <taxon>Pseudomonadati</taxon>
        <taxon>Pseudomonadota</taxon>
        <taxon>Gammaproteobacteria</taxon>
        <taxon>Candidatus Palibaumannia</taxon>
    </lineage>
</organism>
<evidence type="ECO:0000256" key="2">
    <source>
        <dbReference type="ARBA" id="ARBA00022723"/>
    </source>
</evidence>
<dbReference type="NCBIfam" id="TIGR00609">
    <property type="entry name" value="recB"/>
    <property type="match status" value="1"/>
</dbReference>
<dbReference type="GO" id="GO:0008854">
    <property type="term" value="F:exodeoxyribonuclease V activity"/>
    <property type="evidence" value="ECO:0007669"/>
    <property type="project" value="UniProtKB-EC"/>
</dbReference>
<evidence type="ECO:0000256" key="14">
    <source>
        <dbReference type="ARBA" id="ARBA00048988"/>
    </source>
</evidence>
<comment type="domain">
    <text evidence="15">The N-terminal DNA-binding domain is a ssDNA-dependent ATPase and has ATP-dependent 3'-5' helicase function. This domain interacts with RecC.</text>
</comment>
<feature type="domain" description="UvrD-like helicase ATP-binding" evidence="17">
    <location>
        <begin position="1"/>
        <end position="430"/>
    </location>
</feature>
<keyword evidence="9 15" id="KW-0460">Magnesium</keyword>
<feature type="region of interest" description="DNA-binding and helicase activity, interacts with RecC" evidence="15">
    <location>
        <begin position="1"/>
        <end position="834"/>
    </location>
</feature>
<evidence type="ECO:0000256" key="11">
    <source>
        <dbReference type="ARBA" id="ARBA00023204"/>
    </source>
</evidence>